<dbReference type="InterPro" id="IPR058982">
    <property type="entry name" value="Beta-barrel_AprE"/>
</dbReference>
<dbReference type="SUPFAM" id="SSF111369">
    <property type="entry name" value="HlyD-like secretion proteins"/>
    <property type="match status" value="1"/>
</dbReference>
<evidence type="ECO:0000313" key="17">
    <source>
        <dbReference type="Proteomes" id="UP000325333"/>
    </source>
</evidence>
<dbReference type="GO" id="GO:0005886">
    <property type="term" value="C:plasma membrane"/>
    <property type="evidence" value="ECO:0007669"/>
    <property type="project" value="UniProtKB-SubCell"/>
</dbReference>
<dbReference type="EMBL" id="JBJLSN010000045">
    <property type="protein sequence ID" value="MFL7904293.1"/>
    <property type="molecule type" value="Genomic_DNA"/>
</dbReference>
<feature type="transmembrane region" description="Helical" evidence="9">
    <location>
        <begin position="43"/>
        <end position="62"/>
    </location>
</feature>
<gene>
    <name evidence="13" type="ORF">ABAZ39_33255</name>
    <name evidence="15" type="ORF">ACJ41P_24385</name>
    <name evidence="14" type="ORF">FH063_002300</name>
</gene>
<geneLocation type="plasmid" evidence="13 16">
    <name>AbAZ39_p5</name>
</geneLocation>
<dbReference type="PANTHER" id="PTHR30386">
    <property type="entry name" value="MEMBRANE FUSION SUBUNIT OF EMRAB-TOLC MULTIDRUG EFFLUX PUMP"/>
    <property type="match status" value="1"/>
</dbReference>
<protein>
    <recommendedName>
        <fullName evidence="9">Membrane fusion protein (MFP) family protein</fullName>
    </recommendedName>
</protein>
<keyword evidence="5 9" id="KW-0997">Cell inner membrane</keyword>
<name>A0A060E143_9PROT</name>
<accession>A0A5B0KQ90</accession>
<evidence type="ECO:0000256" key="8">
    <source>
        <dbReference type="ARBA" id="ARBA00023136"/>
    </source>
</evidence>
<feature type="domain" description="AprE-like beta-barrel" evidence="12">
    <location>
        <begin position="338"/>
        <end position="432"/>
    </location>
</feature>
<dbReference type="EMBL" id="VEWN01000012">
    <property type="protein sequence ID" value="KAA1054065.1"/>
    <property type="molecule type" value="Genomic_DNA"/>
</dbReference>
<comment type="similarity">
    <text evidence="2 9">Belongs to the membrane fusion protein (MFP) (TC 8.A.1) family.</text>
</comment>
<dbReference type="NCBIfam" id="TIGR01843">
    <property type="entry name" value="type_I_hlyD"/>
    <property type="match status" value="1"/>
</dbReference>
<keyword evidence="4 9" id="KW-1003">Cell membrane</keyword>
<reference evidence="14 17" key="2">
    <citation type="submission" date="2019-07" db="EMBL/GenBank/DDBJ databases">
        <title>Genome sequencing of the stress-tolerant strain Azospirillum brasilense Az19.</title>
        <authorList>
            <person name="Maroniche G.A."/>
            <person name="Garcia J.E."/>
            <person name="Pagnussat L."/>
            <person name="Amenta M."/>
            <person name="Creus C.M."/>
        </authorList>
    </citation>
    <scope>NUCLEOTIDE SEQUENCE [LARGE SCALE GENOMIC DNA]</scope>
    <source>
        <strain evidence="14 17">Az19</strain>
    </source>
</reference>
<evidence type="ECO:0000256" key="4">
    <source>
        <dbReference type="ARBA" id="ARBA00022475"/>
    </source>
</evidence>
<dbReference type="Gene3D" id="2.40.30.170">
    <property type="match status" value="1"/>
</dbReference>
<evidence type="ECO:0000313" key="15">
    <source>
        <dbReference type="EMBL" id="MFL7904293.1"/>
    </source>
</evidence>
<evidence type="ECO:0000313" key="18">
    <source>
        <dbReference type="Proteomes" id="UP001628281"/>
    </source>
</evidence>
<evidence type="ECO:0000256" key="2">
    <source>
        <dbReference type="ARBA" id="ARBA00009477"/>
    </source>
</evidence>
<reference evidence="15 18" key="3">
    <citation type="submission" date="2024-11" db="EMBL/GenBank/DDBJ databases">
        <title>Draft genome sequences of two bacteria associated to sugarcane roots in Colombia.</title>
        <authorList>
            <person name="Pardo-Diaz S."/>
            <person name="Masmela-Mendoza J."/>
            <person name="Delgadillo-Duran P."/>
            <person name="Bautista E.J."/>
            <person name="Rojas-Tapias D.F."/>
        </authorList>
    </citation>
    <scope>NUCLEOTIDE SEQUENCE [LARGE SCALE GENOMIC DNA]</scope>
    <source>
        <strain evidence="15 18">Ap18</strain>
    </source>
</reference>
<reference evidence="13 16" key="1">
    <citation type="journal article" date="2014" name="Genome Announc.">
        <title>Complete Genome Sequence of the Model Rhizosphere Strain Azospirillum brasilense Az39, Successfully Applied in Agriculture.</title>
        <authorList>
            <person name="Rivera D."/>
            <person name="Revale S."/>
            <person name="Molina R."/>
            <person name="Gualpa J."/>
            <person name="Puente M."/>
            <person name="Maroniche G."/>
            <person name="Paris G."/>
            <person name="Baker D."/>
            <person name="Clavijo B."/>
            <person name="McLay K."/>
            <person name="Spaepen S."/>
            <person name="Perticari A."/>
            <person name="Vazquez M."/>
            <person name="Wisniewski-Dye F."/>
            <person name="Watkins C."/>
            <person name="Martinez-Abarca F."/>
            <person name="Vanderleyden J."/>
            <person name="Cassan F."/>
        </authorList>
    </citation>
    <scope>NUCLEOTIDE SEQUENCE [LARGE SCALE GENOMIC DNA]</scope>
    <source>
        <strain evidence="13 16">Az39</strain>
        <plasmid evidence="13">AbAZ39_p5</plasmid>
    </source>
</reference>
<sequence>MTVLLLRRPQPTDLDAERAINDFQGETAELIGRPYPWKARMTVWVLAGMLGSLLVLGGTVGVDRVVMAQGRVVSKSPTIVVQPLETSIIRSIDVHVGQTVRRGDVLATLDPTFTTADVAQVQAKIQSLEAEIARLQAEADGKPFMLADADTGNADAVLQASIWKYRQAEYKAKLANFDQRIETAQATITRSREDARYYQSRREILTKVETMRQELERNQVGSRLNSLQAADTRIEVERNLALSDATIRTASHDMGALRAERDAYVQQWRSETLTNLVTRRTELSQAAEEMAKAQKRRDLVALRAVEDAVVLDIGHFSVGSVVEGARQLITLMPVNAKLEVEAEINTADQGSVKLGDEVQVKFEAYRYLKYGMGKGVVRTISEDAFTQRDDGSQQAKQPFYRSRIELTEVALRDVPENFRLIPGMPVVADIMVGKRTILSYLMEGVMKNVSEGAREP</sequence>
<evidence type="ECO:0000313" key="14">
    <source>
        <dbReference type="EMBL" id="KAA1054065.1"/>
    </source>
</evidence>
<dbReference type="AlphaFoldDB" id="A0A060E143"/>
<keyword evidence="13" id="KW-0614">Plasmid</keyword>
<evidence type="ECO:0000313" key="13">
    <source>
        <dbReference type="EMBL" id="AIB16704.1"/>
    </source>
</evidence>
<evidence type="ECO:0000256" key="5">
    <source>
        <dbReference type="ARBA" id="ARBA00022519"/>
    </source>
</evidence>
<evidence type="ECO:0000259" key="11">
    <source>
        <dbReference type="Pfam" id="PF25994"/>
    </source>
</evidence>
<proteinExistence type="inferred from homology"/>
<dbReference type="Pfam" id="PF26002">
    <property type="entry name" value="Beta-barrel_AprE"/>
    <property type="match status" value="1"/>
</dbReference>
<dbReference type="KEGG" id="abq:ABAZ39_33255"/>
<evidence type="ECO:0000256" key="9">
    <source>
        <dbReference type="RuleBase" id="RU365093"/>
    </source>
</evidence>
<dbReference type="Gene3D" id="2.40.50.100">
    <property type="match status" value="1"/>
</dbReference>
<dbReference type="EMBL" id="CP007798">
    <property type="protein sequence ID" value="AIB16704.1"/>
    <property type="molecule type" value="Genomic_DNA"/>
</dbReference>
<dbReference type="PRINTS" id="PR01490">
    <property type="entry name" value="RTXTOXIND"/>
</dbReference>
<keyword evidence="7 9" id="KW-1133">Transmembrane helix</keyword>
<dbReference type="Proteomes" id="UP001628281">
    <property type="component" value="Unassembled WGS sequence"/>
</dbReference>
<evidence type="ECO:0000259" key="12">
    <source>
        <dbReference type="Pfam" id="PF26002"/>
    </source>
</evidence>
<keyword evidence="8 9" id="KW-0472">Membrane</keyword>
<evidence type="ECO:0000256" key="10">
    <source>
        <dbReference type="SAM" id="Coils"/>
    </source>
</evidence>
<keyword evidence="6 9" id="KW-0812">Transmembrane</keyword>
<evidence type="ECO:0000256" key="7">
    <source>
        <dbReference type="ARBA" id="ARBA00022989"/>
    </source>
</evidence>
<dbReference type="Proteomes" id="UP000027186">
    <property type="component" value="Plasmid AbAZ39_p5"/>
</dbReference>
<accession>A0A060E143</accession>
<organism evidence="13 16">
    <name type="scientific">Azospirillum argentinense</name>
    <dbReference type="NCBI Taxonomy" id="2970906"/>
    <lineage>
        <taxon>Bacteria</taxon>
        <taxon>Pseudomonadati</taxon>
        <taxon>Pseudomonadota</taxon>
        <taxon>Alphaproteobacteria</taxon>
        <taxon>Rhodospirillales</taxon>
        <taxon>Azospirillaceae</taxon>
        <taxon>Azospirillum</taxon>
    </lineage>
</organism>
<dbReference type="InterPro" id="IPR010129">
    <property type="entry name" value="T1SS_HlyD"/>
</dbReference>
<keyword evidence="3 9" id="KW-0813">Transport</keyword>
<evidence type="ECO:0000256" key="3">
    <source>
        <dbReference type="ARBA" id="ARBA00022448"/>
    </source>
</evidence>
<dbReference type="GO" id="GO:0015031">
    <property type="term" value="P:protein transport"/>
    <property type="evidence" value="ECO:0007669"/>
    <property type="project" value="InterPro"/>
</dbReference>
<dbReference type="OrthoDB" id="9810980at2"/>
<evidence type="ECO:0000256" key="1">
    <source>
        <dbReference type="ARBA" id="ARBA00004377"/>
    </source>
</evidence>
<feature type="coiled-coil region" evidence="10">
    <location>
        <begin position="167"/>
        <end position="194"/>
    </location>
</feature>
<dbReference type="Pfam" id="PF25994">
    <property type="entry name" value="HH_AprE"/>
    <property type="match status" value="1"/>
</dbReference>
<comment type="subcellular location">
    <subcellularLocation>
        <location evidence="1 9">Cell inner membrane</location>
        <topology evidence="1 9">Single-pass membrane protein</topology>
    </subcellularLocation>
</comment>
<evidence type="ECO:0000256" key="6">
    <source>
        <dbReference type="ARBA" id="ARBA00022692"/>
    </source>
</evidence>
<evidence type="ECO:0000313" key="16">
    <source>
        <dbReference type="Proteomes" id="UP000027186"/>
    </source>
</evidence>
<dbReference type="RefSeq" id="WP_040138513.1">
    <property type="nucleotide sequence ID" value="NZ_CP007798.1"/>
</dbReference>
<feature type="domain" description="AprE-like long alpha-helical hairpin" evidence="11">
    <location>
        <begin position="115"/>
        <end position="295"/>
    </location>
</feature>
<keyword evidence="10" id="KW-0175">Coiled coil</keyword>
<keyword evidence="18" id="KW-1185">Reference proteome</keyword>
<dbReference type="PANTHER" id="PTHR30386:SF26">
    <property type="entry name" value="TRANSPORT PROTEIN COMB"/>
    <property type="match status" value="1"/>
</dbReference>
<dbReference type="InterPro" id="IPR058781">
    <property type="entry name" value="HH_AprE-like"/>
</dbReference>
<dbReference type="Proteomes" id="UP000325333">
    <property type="component" value="Unassembled WGS sequence"/>
</dbReference>
<dbReference type="InterPro" id="IPR050739">
    <property type="entry name" value="MFP"/>
</dbReference>